<keyword evidence="16" id="KW-1185">Reference proteome</keyword>
<keyword evidence="9" id="KW-0411">Iron-sulfur</keyword>
<dbReference type="GO" id="GO:0003678">
    <property type="term" value="F:DNA helicase activity"/>
    <property type="evidence" value="ECO:0007669"/>
    <property type="project" value="InterPro"/>
</dbReference>
<dbReference type="Gene3D" id="1.10.30.20">
    <property type="entry name" value="Bacterial XPD DNA helicase, FeS cluster domain"/>
    <property type="match status" value="1"/>
</dbReference>
<dbReference type="InterPro" id="IPR027417">
    <property type="entry name" value="P-loop_NTPase"/>
</dbReference>
<dbReference type="GO" id="GO:0005524">
    <property type="term" value="F:ATP binding"/>
    <property type="evidence" value="ECO:0007669"/>
    <property type="project" value="UniProtKB-KW"/>
</dbReference>
<evidence type="ECO:0000256" key="12">
    <source>
        <dbReference type="ARBA" id="ARBA00023235"/>
    </source>
</evidence>
<keyword evidence="1" id="KW-0004">4Fe-4S</keyword>
<name>A0A147KC61_9BACI</name>
<dbReference type="SMART" id="SM00491">
    <property type="entry name" value="HELICc2"/>
    <property type="match status" value="1"/>
</dbReference>
<dbReference type="STRING" id="1150625.Q75_01500"/>
<dbReference type="GO" id="GO:0046872">
    <property type="term" value="F:metal ion binding"/>
    <property type="evidence" value="ECO:0007669"/>
    <property type="project" value="UniProtKB-KW"/>
</dbReference>
<keyword evidence="6" id="KW-0347">Helicase</keyword>
<keyword evidence="2" id="KW-0479">Metal-binding</keyword>
<protein>
    <recommendedName>
        <fullName evidence="14">Helicase ATP-binding domain-containing protein</fullName>
    </recommendedName>
</protein>
<evidence type="ECO:0000256" key="7">
    <source>
        <dbReference type="ARBA" id="ARBA00022840"/>
    </source>
</evidence>
<evidence type="ECO:0000256" key="13">
    <source>
        <dbReference type="ARBA" id="ARBA00038058"/>
    </source>
</evidence>
<organism evidence="15 16">
    <name type="scientific">Bacillus coahuilensis p1.1.43</name>
    <dbReference type="NCBI Taxonomy" id="1150625"/>
    <lineage>
        <taxon>Bacteria</taxon>
        <taxon>Bacillati</taxon>
        <taxon>Bacillota</taxon>
        <taxon>Bacilli</taxon>
        <taxon>Bacillales</taxon>
        <taxon>Bacillaceae</taxon>
        <taxon>Bacillus</taxon>
    </lineage>
</organism>
<dbReference type="InterPro" id="IPR045028">
    <property type="entry name" value="DinG/Rad3-like"/>
</dbReference>
<keyword evidence="12" id="KW-0413">Isomerase</keyword>
<dbReference type="InterPro" id="IPR006554">
    <property type="entry name" value="Helicase-like_DEXD_c2"/>
</dbReference>
<dbReference type="Gene3D" id="1.10.275.40">
    <property type="match status" value="1"/>
</dbReference>
<dbReference type="SUPFAM" id="SSF52540">
    <property type="entry name" value="P-loop containing nucleoside triphosphate hydrolases"/>
    <property type="match status" value="2"/>
</dbReference>
<dbReference type="GO" id="GO:0016818">
    <property type="term" value="F:hydrolase activity, acting on acid anhydrides, in phosphorus-containing anhydrides"/>
    <property type="evidence" value="ECO:0007669"/>
    <property type="project" value="InterPro"/>
</dbReference>
<comment type="caution">
    <text evidence="15">The sequence shown here is derived from an EMBL/GenBank/DDBJ whole genome shotgun (WGS) entry which is preliminary data.</text>
</comment>
<proteinExistence type="inferred from homology"/>
<dbReference type="PANTHER" id="PTHR11472:SF34">
    <property type="entry name" value="REGULATOR OF TELOMERE ELONGATION HELICASE 1"/>
    <property type="match status" value="1"/>
</dbReference>
<evidence type="ECO:0000256" key="2">
    <source>
        <dbReference type="ARBA" id="ARBA00022723"/>
    </source>
</evidence>
<evidence type="ECO:0000256" key="3">
    <source>
        <dbReference type="ARBA" id="ARBA00022741"/>
    </source>
</evidence>
<dbReference type="OrthoDB" id="9765586at2"/>
<dbReference type="InterPro" id="IPR042493">
    <property type="entry name" value="XPD_DNA_FeS"/>
</dbReference>
<keyword evidence="10" id="KW-0238">DNA-binding</keyword>
<dbReference type="PANTHER" id="PTHR11472">
    <property type="entry name" value="DNA REPAIR DEAD HELICASE RAD3/XP-D SUBFAMILY MEMBER"/>
    <property type="match status" value="1"/>
</dbReference>
<keyword evidence="7" id="KW-0067">ATP-binding</keyword>
<evidence type="ECO:0000256" key="5">
    <source>
        <dbReference type="ARBA" id="ARBA00022801"/>
    </source>
</evidence>
<dbReference type="Pfam" id="PF06733">
    <property type="entry name" value="DEAD_2"/>
    <property type="match status" value="1"/>
</dbReference>
<evidence type="ECO:0000256" key="4">
    <source>
        <dbReference type="ARBA" id="ARBA00022763"/>
    </source>
</evidence>
<keyword evidence="8" id="KW-0408">Iron</keyword>
<comment type="similarity">
    <text evidence="13">Belongs to the helicase family. DinG subfamily.</text>
</comment>
<feature type="domain" description="Helicase ATP-binding" evidence="14">
    <location>
        <begin position="176"/>
        <end position="439"/>
    </location>
</feature>
<evidence type="ECO:0000256" key="9">
    <source>
        <dbReference type="ARBA" id="ARBA00023014"/>
    </source>
</evidence>
<dbReference type="Pfam" id="PF13307">
    <property type="entry name" value="Helicase_C_2"/>
    <property type="match status" value="1"/>
</dbReference>
<dbReference type="EMBL" id="LDYG01000003">
    <property type="protein sequence ID" value="KUP09139.1"/>
    <property type="molecule type" value="Genomic_DNA"/>
</dbReference>
<dbReference type="PROSITE" id="PS51193">
    <property type="entry name" value="HELICASE_ATP_BIND_2"/>
    <property type="match status" value="1"/>
</dbReference>
<dbReference type="InterPro" id="IPR010614">
    <property type="entry name" value="RAD3-like_helicase_DEAD"/>
</dbReference>
<evidence type="ECO:0000256" key="1">
    <source>
        <dbReference type="ARBA" id="ARBA00022485"/>
    </source>
</evidence>
<dbReference type="PATRIC" id="fig|1150625.3.peg.314"/>
<dbReference type="InterPro" id="IPR006555">
    <property type="entry name" value="ATP-dep_Helicase_C"/>
</dbReference>
<dbReference type="Gene3D" id="3.90.320.10">
    <property type="match status" value="1"/>
</dbReference>
<keyword evidence="3" id="KW-0547">Nucleotide-binding</keyword>
<dbReference type="GO" id="GO:0006281">
    <property type="term" value="P:DNA repair"/>
    <property type="evidence" value="ECO:0007669"/>
    <property type="project" value="UniProtKB-KW"/>
</dbReference>
<evidence type="ECO:0000256" key="11">
    <source>
        <dbReference type="ARBA" id="ARBA00023204"/>
    </source>
</evidence>
<keyword evidence="4" id="KW-0227">DNA damage</keyword>
<dbReference type="GO" id="GO:0003677">
    <property type="term" value="F:DNA binding"/>
    <property type="evidence" value="ECO:0007669"/>
    <property type="project" value="UniProtKB-KW"/>
</dbReference>
<gene>
    <name evidence="15" type="ORF">Q75_01500</name>
</gene>
<dbReference type="InterPro" id="IPR011604">
    <property type="entry name" value="PDDEXK-like_dom_sf"/>
</dbReference>
<evidence type="ECO:0000259" key="14">
    <source>
        <dbReference type="PROSITE" id="PS51193"/>
    </source>
</evidence>
<dbReference type="Gene3D" id="3.40.50.300">
    <property type="entry name" value="P-loop containing nucleotide triphosphate hydrolases"/>
    <property type="match status" value="2"/>
</dbReference>
<dbReference type="SMART" id="SM00488">
    <property type="entry name" value="DEXDc2"/>
    <property type="match status" value="1"/>
</dbReference>
<keyword evidence="11" id="KW-0234">DNA repair</keyword>
<reference evidence="15 16" key="1">
    <citation type="journal article" date="2016" name="Front. Microbiol.">
        <title>Microevolution Analysis of Bacillus coahuilensis Unveils Differences in Phosphorus Acquisition Strategies and Their Regulation.</title>
        <authorList>
            <person name="Gomez-Lunar Z."/>
            <person name="Hernandez-Gonzalez I."/>
            <person name="Rodriguez-Torres M.D."/>
            <person name="Souza V."/>
            <person name="Olmedo-Alvarez G."/>
        </authorList>
    </citation>
    <scope>NUCLEOTIDE SEQUENCE [LARGE SCALE GENOMIC DNA]</scope>
    <source>
        <strain evidence="16">p1.1.43</strain>
    </source>
</reference>
<evidence type="ECO:0000256" key="8">
    <source>
        <dbReference type="ARBA" id="ARBA00023004"/>
    </source>
</evidence>
<dbReference type="AlphaFoldDB" id="A0A147KC61"/>
<evidence type="ECO:0000256" key="10">
    <source>
        <dbReference type="ARBA" id="ARBA00023125"/>
    </source>
</evidence>
<dbReference type="GO" id="GO:0051539">
    <property type="term" value="F:4 iron, 4 sulfur cluster binding"/>
    <property type="evidence" value="ECO:0007669"/>
    <property type="project" value="UniProtKB-KW"/>
</dbReference>
<dbReference type="RefSeq" id="WP_059350110.1">
    <property type="nucleotide sequence ID" value="NZ_LDYG01000003.1"/>
</dbReference>
<evidence type="ECO:0000313" key="16">
    <source>
        <dbReference type="Proteomes" id="UP000074108"/>
    </source>
</evidence>
<dbReference type="InterPro" id="IPR014013">
    <property type="entry name" value="Helic_SF1/SF2_ATP-bd_DinG/Rad3"/>
</dbReference>
<evidence type="ECO:0000256" key="6">
    <source>
        <dbReference type="ARBA" id="ARBA00022806"/>
    </source>
</evidence>
<evidence type="ECO:0000313" key="15">
    <source>
        <dbReference type="EMBL" id="KUP09139.1"/>
    </source>
</evidence>
<sequence>MKIKLGVRRLVEYAYRSGSISQGFSLSIAANEGTRLHRIRQAQYNEGDQKEVPLSAVIEHEGTEVILEGRCDGLLVRDDRWVIEEIKSTKQLAGTEDRFIHWAQGICYGYMLCEEKELSHIDVWLTYIQLDTHEVKTFKKTFKKEECFHHIEIALCEYIPFALTRLHHQLEKVTSSKKLSFPYGEFRANQRELAGAVYQGIKNGKIGYIGAPTGTGKTISTIFPWVKSVGEGQSERLIYTTARTSTKGEVEKTFQAMTVLGLDMQTVTITAKEKICPRTKSYCNQEHCEWSKGYYDRLNEGLMDILENERVITRNLLERYSEKHTLCPFEFSLDVAYEADVIICDYHYIFDLRVSLQRLAEDQRKSTILLVDEAHNLVERGMEMYSADLRLEEFYDEGLQTIGSKVAEVGEALSEWMGQGSSTFYEVEEMNSSVLEQIVSLVKDIEHSLASVQDTVTDEHLLTLYFSLQHFLKISAQLDERYIILIDTETGKIKLKNIQPSKQIQKNLKTFQSAFLFSATFEPFDYFSTMLGKEEDSLYYSIPTPFSKDQLDVYIAPINTRYHKREQSVPSITMIVKQLLAERPGNYLLFFPSYSYLQLVENELHSVLVDVELLVQQPGMSDREKELFLEKFQLRAKENEKNSKLGLAVLGGVFSEGINLEGDALIGVMVVGVGLPMLTNERDLMKNQWTSQGFNGFAYAYQYPGMHKVIQAGGRVIRTSKDKGTLVLIDDRYLTPFYQEVLPAFWQPYRLV</sequence>
<dbReference type="Proteomes" id="UP000074108">
    <property type="component" value="Unassembled WGS sequence"/>
</dbReference>
<keyword evidence="5" id="KW-0378">Hydrolase</keyword>
<accession>A0A147KC61</accession>